<evidence type="ECO:0000256" key="1">
    <source>
        <dbReference type="SAM" id="Phobius"/>
    </source>
</evidence>
<keyword evidence="1" id="KW-1133">Transmembrane helix</keyword>
<gene>
    <name evidence="2" type="ORF">QY95_00984</name>
</gene>
<evidence type="ECO:0000313" key="3">
    <source>
        <dbReference type="Proteomes" id="UP000031563"/>
    </source>
</evidence>
<keyword evidence="1" id="KW-0812">Transmembrane</keyword>
<comment type="caution">
    <text evidence="2">The sequence shown here is derived from an EMBL/GenBank/DDBJ whole genome shotgun (WGS) entry which is preliminary data.</text>
</comment>
<dbReference type="Gene3D" id="3.40.50.1110">
    <property type="entry name" value="SGNH hydrolase"/>
    <property type="match status" value="1"/>
</dbReference>
<keyword evidence="1" id="KW-0472">Membrane</keyword>
<name>A0A0F5I5U8_BACTR</name>
<reference evidence="2" key="1">
    <citation type="submission" date="2015-02" db="EMBL/GenBank/DDBJ databases">
        <title>Genome Assembly of Bacillaceae bacterium MTCC 8252.</title>
        <authorList>
            <person name="Verma A."/>
            <person name="Khatri I."/>
            <person name="Mual P."/>
            <person name="Subramanian S."/>
            <person name="Krishnamurthi S."/>
        </authorList>
    </citation>
    <scope>NUCLEOTIDE SEQUENCE [LARGE SCALE GENOMIC DNA]</scope>
    <source>
        <strain evidence="2">MTCC 8252</strain>
    </source>
</reference>
<evidence type="ECO:0008006" key="4">
    <source>
        <dbReference type="Google" id="ProtNLM"/>
    </source>
</evidence>
<evidence type="ECO:0000313" key="2">
    <source>
        <dbReference type="EMBL" id="KKB40921.1"/>
    </source>
</evidence>
<dbReference type="STRING" id="1221996.QY95_00984"/>
<feature type="transmembrane region" description="Helical" evidence="1">
    <location>
        <begin position="6"/>
        <end position="24"/>
    </location>
</feature>
<accession>A0A0F5I5U8</accession>
<dbReference type="SUPFAM" id="SSF52266">
    <property type="entry name" value="SGNH hydrolase"/>
    <property type="match status" value="1"/>
</dbReference>
<sequence>MKKFFLFLYVVAIIVFLIGANMYWQREVTYSSAPAEGLGAQQEGQNASNSQPDVAQAVKNWPKDAQQAYAEAREAGVPYKIMIAGSPSLGKETGGWSTVVKQKLEETLGKTVTVEIQEFNGNSMEFMKSDVHNNILAAVPDLVLYESFLLKDNGVLDVNTHQQLLTQFNQELQKANEKAVLMVQPAHPIFGAQHYPNQKEAEKQFAQENSLRYIDHWEVWPGTNDQKLTGLITEDQSTPNEKGHELWAEYLVDELISN</sequence>
<organism evidence="2 3">
    <name type="scientific">Bacillus thermotolerans</name>
    <name type="common">Quasibacillus thermotolerans</name>
    <dbReference type="NCBI Taxonomy" id="1221996"/>
    <lineage>
        <taxon>Bacteria</taxon>
        <taxon>Bacillati</taxon>
        <taxon>Bacillota</taxon>
        <taxon>Bacilli</taxon>
        <taxon>Bacillales</taxon>
        <taxon>Bacillaceae</taxon>
        <taxon>Bacillus</taxon>
    </lineage>
</organism>
<dbReference type="Proteomes" id="UP000031563">
    <property type="component" value="Unassembled WGS sequence"/>
</dbReference>
<keyword evidence="3" id="KW-1185">Reference proteome</keyword>
<protein>
    <recommendedName>
        <fullName evidence="4">SGNH/GDSL hydrolase family protein</fullName>
    </recommendedName>
</protein>
<dbReference type="OrthoDB" id="2451965at2"/>
<dbReference type="RefSeq" id="WP_040047409.1">
    <property type="nucleotide sequence ID" value="NZ_JWIR02000025.1"/>
</dbReference>
<dbReference type="InterPro" id="IPR036514">
    <property type="entry name" value="SGNH_hydro_sf"/>
</dbReference>
<dbReference type="EMBL" id="JWIR02000025">
    <property type="protein sequence ID" value="KKB40921.1"/>
    <property type="molecule type" value="Genomic_DNA"/>
</dbReference>
<proteinExistence type="predicted"/>
<dbReference type="AlphaFoldDB" id="A0A0F5I5U8"/>